<name>A0A437MXI4_9SPHI</name>
<dbReference type="RefSeq" id="WP_127702758.1">
    <property type="nucleotide sequence ID" value="NZ_SACK01000001.1"/>
</dbReference>
<dbReference type="Proteomes" id="UP000282759">
    <property type="component" value="Unassembled WGS sequence"/>
</dbReference>
<protein>
    <submittedName>
        <fullName evidence="1">Uncharacterized protein</fullName>
    </submittedName>
</protein>
<comment type="caution">
    <text evidence="1">The sequence shown here is derived from an EMBL/GenBank/DDBJ whole genome shotgun (WGS) entry which is preliminary data.</text>
</comment>
<evidence type="ECO:0000313" key="2">
    <source>
        <dbReference type="Proteomes" id="UP000282759"/>
    </source>
</evidence>
<gene>
    <name evidence="1" type="ORF">EOD41_00115</name>
</gene>
<reference evidence="1 2" key="1">
    <citation type="submission" date="2019-01" db="EMBL/GenBank/DDBJ databases">
        <authorList>
            <person name="Chen W.-M."/>
        </authorList>
    </citation>
    <scope>NUCLEOTIDE SEQUENCE [LARGE SCALE GENOMIC DNA]</scope>
    <source>
        <strain evidence="1 2">YBJ-36</strain>
    </source>
</reference>
<sequence length="236" mass="27201">MSREIQRDLLDLKDFLKSYSLSHLSNDTKLLSVITQQHKKYFSYLTFIAELEALQNSGLLPAISDVQKDYITESCSDIGNSMFVMAHGAYKASRMMLRSSIETFMKGFNADEIADILTDKSMYSIFDNIKALSFFQREDIEPIFISIHNDYKILCRDIHTATRANMDHLTALNYFPTFDEKAATPIAQISMNLVSNYLILLCVKYGTYFHKMHHRNRENILISIPKAYRPKVLGVK</sequence>
<accession>A0A437MXI4</accession>
<proteinExistence type="predicted"/>
<keyword evidence="2" id="KW-1185">Reference proteome</keyword>
<dbReference type="OrthoDB" id="2990897at2"/>
<organism evidence="1 2">
    <name type="scientific">Mucilaginibacter limnophilus</name>
    <dbReference type="NCBI Taxonomy" id="1932778"/>
    <lineage>
        <taxon>Bacteria</taxon>
        <taxon>Pseudomonadati</taxon>
        <taxon>Bacteroidota</taxon>
        <taxon>Sphingobacteriia</taxon>
        <taxon>Sphingobacteriales</taxon>
        <taxon>Sphingobacteriaceae</taxon>
        <taxon>Mucilaginibacter</taxon>
    </lineage>
</organism>
<dbReference type="EMBL" id="SACK01000001">
    <property type="protein sequence ID" value="RVU02381.1"/>
    <property type="molecule type" value="Genomic_DNA"/>
</dbReference>
<evidence type="ECO:0000313" key="1">
    <source>
        <dbReference type="EMBL" id="RVU02381.1"/>
    </source>
</evidence>
<dbReference type="AlphaFoldDB" id="A0A437MXI4"/>